<feature type="domain" description="Leucine-binding protein" evidence="5">
    <location>
        <begin position="33"/>
        <end position="371"/>
    </location>
</feature>
<dbReference type="PANTHER" id="PTHR30483:SF6">
    <property type="entry name" value="PERIPLASMIC BINDING PROTEIN OF ABC TRANSPORTER FOR NATURAL AMINO ACIDS"/>
    <property type="match status" value="1"/>
</dbReference>
<dbReference type="SUPFAM" id="SSF53822">
    <property type="entry name" value="Periplasmic binding protein-like I"/>
    <property type="match status" value="1"/>
</dbReference>
<feature type="chain" id="PRO_5018217430" evidence="4">
    <location>
        <begin position="22"/>
        <end position="408"/>
    </location>
</feature>
<name>A0A3L7A0I0_9HYPH</name>
<comment type="caution">
    <text evidence="6">The sequence shown here is derived from an EMBL/GenBank/DDBJ whole genome shotgun (WGS) entry which is preliminary data.</text>
</comment>
<comment type="similarity">
    <text evidence="1">Belongs to the leucine-binding protein family.</text>
</comment>
<evidence type="ECO:0000313" key="7">
    <source>
        <dbReference type="Proteomes" id="UP000269692"/>
    </source>
</evidence>
<evidence type="ECO:0000259" key="5">
    <source>
        <dbReference type="Pfam" id="PF13458"/>
    </source>
</evidence>
<keyword evidence="2 4" id="KW-0732">Signal</keyword>
<dbReference type="PANTHER" id="PTHR30483">
    <property type="entry name" value="LEUCINE-SPECIFIC-BINDING PROTEIN"/>
    <property type="match status" value="1"/>
</dbReference>
<evidence type="ECO:0000256" key="2">
    <source>
        <dbReference type="ARBA" id="ARBA00022729"/>
    </source>
</evidence>
<dbReference type="CDD" id="cd06327">
    <property type="entry name" value="PBP1_SBP-like"/>
    <property type="match status" value="1"/>
</dbReference>
<gene>
    <name evidence="6" type="ORF">D9R14_20430</name>
</gene>
<accession>A0A3L7A0I0</accession>
<proteinExistence type="inferred from homology"/>
<dbReference type="AlphaFoldDB" id="A0A3L7A0I0"/>
<dbReference type="InterPro" id="IPR028081">
    <property type="entry name" value="Leu-bd"/>
</dbReference>
<dbReference type="RefSeq" id="WP_121625206.1">
    <property type="nucleotide sequence ID" value="NZ_JACIIW010000008.1"/>
</dbReference>
<sequence length="408" mass="43890">MKRPAILLGALLSVAAGTAWAQSAPAGVSDDVVKIGVLGDMSGLYSDVSGTGSIEAAKMAVEDFGGKVLGKPVEIIFADHQNKPDIASSIARRWYDNEKVDAIADVVGSASSLAVTFVANERKRVALISNGATAELNGAKCTPYSVQWRSDTYAMARSTAKGILSQGGKTWFIVAADYALGHSFAKDLTDVLNESGGKVVGKVFHPVGTQDFSSFVLAGQTSGADIVAFANAGGDMVNAVKSASDFGLTVSGKQRITGLLVFISDVHSIGLEKVQGLVLESDFYWDMDDRTRAFGERFFKRTGRMPTMTHAANYSVVLNYLKAIEKAGTDNAETVMATLKKMPIDDVFARNAYVREDGLLIHDLYLFQVKSPKESKRPWDYYKQLATIRGEDAFRPLSQSACPLVKKN</sequence>
<organism evidence="6 7">
    <name type="scientific">Xanthobacter tagetidis</name>
    <dbReference type="NCBI Taxonomy" id="60216"/>
    <lineage>
        <taxon>Bacteria</taxon>
        <taxon>Pseudomonadati</taxon>
        <taxon>Pseudomonadota</taxon>
        <taxon>Alphaproteobacteria</taxon>
        <taxon>Hyphomicrobiales</taxon>
        <taxon>Xanthobacteraceae</taxon>
        <taxon>Xanthobacter</taxon>
    </lineage>
</organism>
<dbReference type="InterPro" id="IPR028082">
    <property type="entry name" value="Peripla_BP_I"/>
</dbReference>
<dbReference type="OrthoDB" id="5794591at2"/>
<dbReference type="Gene3D" id="3.40.50.2300">
    <property type="match status" value="2"/>
</dbReference>
<evidence type="ECO:0000256" key="1">
    <source>
        <dbReference type="ARBA" id="ARBA00010062"/>
    </source>
</evidence>
<feature type="signal peptide" evidence="4">
    <location>
        <begin position="1"/>
        <end position="21"/>
    </location>
</feature>
<keyword evidence="7" id="KW-1185">Reference proteome</keyword>
<keyword evidence="3" id="KW-0813">Transport</keyword>
<dbReference type="EMBL" id="RCTF01000022">
    <property type="protein sequence ID" value="RLP73627.1"/>
    <property type="molecule type" value="Genomic_DNA"/>
</dbReference>
<keyword evidence="3" id="KW-0029">Amino-acid transport</keyword>
<evidence type="ECO:0000256" key="4">
    <source>
        <dbReference type="SAM" id="SignalP"/>
    </source>
</evidence>
<dbReference type="GO" id="GO:0006865">
    <property type="term" value="P:amino acid transport"/>
    <property type="evidence" value="ECO:0007669"/>
    <property type="project" value="UniProtKB-KW"/>
</dbReference>
<evidence type="ECO:0000256" key="3">
    <source>
        <dbReference type="ARBA" id="ARBA00022970"/>
    </source>
</evidence>
<dbReference type="Proteomes" id="UP000269692">
    <property type="component" value="Unassembled WGS sequence"/>
</dbReference>
<protein>
    <submittedName>
        <fullName evidence="6">ABC transporter substrate-binding protein</fullName>
    </submittedName>
</protein>
<dbReference type="InterPro" id="IPR051010">
    <property type="entry name" value="BCAA_transport"/>
</dbReference>
<reference evidence="6 7" key="1">
    <citation type="submission" date="2018-10" db="EMBL/GenBank/DDBJ databases">
        <title>Xanthobacter tagetidis genome sequencing and assembly.</title>
        <authorList>
            <person name="Maclea K.S."/>
            <person name="Goen A.E."/>
            <person name="Fatima S.A."/>
        </authorList>
    </citation>
    <scope>NUCLEOTIDE SEQUENCE [LARGE SCALE GENOMIC DNA]</scope>
    <source>
        <strain evidence="6 7">ATCC 700314</strain>
    </source>
</reference>
<dbReference type="Pfam" id="PF13458">
    <property type="entry name" value="Peripla_BP_6"/>
    <property type="match status" value="1"/>
</dbReference>
<evidence type="ECO:0000313" key="6">
    <source>
        <dbReference type="EMBL" id="RLP73627.1"/>
    </source>
</evidence>